<dbReference type="InterPro" id="IPR007421">
    <property type="entry name" value="Schlafen_AlbA_2_dom"/>
</dbReference>
<proteinExistence type="predicted"/>
<dbReference type="RefSeq" id="WP_390288350.1">
    <property type="nucleotide sequence ID" value="NZ_JBHUDI010000009.1"/>
</dbReference>
<comment type="caution">
    <text evidence="2">The sequence shown here is derived from an EMBL/GenBank/DDBJ whole genome shotgun (WGS) entry which is preliminary data.</text>
</comment>
<organism evidence="2 3">
    <name type="scientific">Haloarchaeobius amylolyticus</name>
    <dbReference type="NCBI Taxonomy" id="1198296"/>
    <lineage>
        <taxon>Archaea</taxon>
        <taxon>Methanobacteriati</taxon>
        <taxon>Methanobacteriota</taxon>
        <taxon>Stenosarchaea group</taxon>
        <taxon>Halobacteria</taxon>
        <taxon>Halobacteriales</taxon>
        <taxon>Halorubellaceae</taxon>
        <taxon>Haloarchaeobius</taxon>
    </lineage>
</organism>
<protein>
    <submittedName>
        <fullName evidence="2">Helix-turn-helix domain-containing protein</fullName>
    </submittedName>
</protein>
<gene>
    <name evidence="2" type="ORF">ACFR99_13920</name>
</gene>
<keyword evidence="3" id="KW-1185">Reference proteome</keyword>
<dbReference type="InterPro" id="IPR038461">
    <property type="entry name" value="Schlafen_AlbA_2_dom_sf"/>
</dbReference>
<dbReference type="EMBL" id="JBHUDI010000009">
    <property type="protein sequence ID" value="MFD1564635.1"/>
    <property type="molecule type" value="Genomic_DNA"/>
</dbReference>
<feature type="domain" description="Schlafen AlbA-2" evidence="1">
    <location>
        <begin position="14"/>
        <end position="144"/>
    </location>
</feature>
<dbReference type="Pfam" id="PF04326">
    <property type="entry name" value="SLFN_AlbA_2"/>
    <property type="match status" value="1"/>
</dbReference>
<evidence type="ECO:0000313" key="3">
    <source>
        <dbReference type="Proteomes" id="UP001597076"/>
    </source>
</evidence>
<evidence type="ECO:0000259" key="1">
    <source>
        <dbReference type="Pfam" id="PF04326"/>
    </source>
</evidence>
<dbReference type="Proteomes" id="UP001597076">
    <property type="component" value="Unassembled WGS sequence"/>
</dbReference>
<name>A0ABD6BIY6_9EURY</name>
<dbReference type="PANTHER" id="PTHR30595:SF6">
    <property type="entry name" value="SCHLAFEN ALBA-2 DOMAIN-CONTAINING PROTEIN"/>
    <property type="match status" value="1"/>
</dbReference>
<evidence type="ECO:0000313" key="2">
    <source>
        <dbReference type="EMBL" id="MFD1564635.1"/>
    </source>
</evidence>
<reference evidence="2 3" key="1">
    <citation type="journal article" date="2019" name="Int. J. Syst. Evol. Microbiol.">
        <title>The Global Catalogue of Microorganisms (GCM) 10K type strain sequencing project: providing services to taxonomists for standard genome sequencing and annotation.</title>
        <authorList>
            <consortium name="The Broad Institute Genomics Platform"/>
            <consortium name="The Broad Institute Genome Sequencing Center for Infectious Disease"/>
            <person name="Wu L."/>
            <person name="Ma J."/>
        </authorList>
    </citation>
    <scope>NUCLEOTIDE SEQUENCE [LARGE SCALE GENOMIC DNA]</scope>
    <source>
        <strain evidence="2 3">CGMCC 1.12230</strain>
    </source>
</reference>
<sequence length="441" mass="50988">MDVEEFRSLIETGEGKKVEFKSSQILREPNGENRYKIAKELVALANRRGGHLIFGIDDESNELENNNLIEYKSRNTISSISSDKCSPPINFECYYFNDELEGQSQVFVVEVEPKEQIPHSIVDNSEGEVQKREYRIRTGEDSRLVTDSELYSLFRGYTGQRIENGSATFLPLDLDQHAPKYAEPYPDGFKSFDRFLSRISNEEWDLIINDVGAESVEDRVQKLIAELFPFAVLDSLPADFWIHCFGNDFGSEEIDDMYDEFGYITLKELKYEQKSQNQSANLLISELDLDPIQILREERWSLHIPKGTNVTLDHIDPYNACLSFEKGEVLNCNLSLGGVTSNPVQGLHEKHPLSDLISDSNIFSPTLTTWIEGTFGYPDVEDSQIREHQIYVESLYEMTDRLWDWNRCLNEADSMDYRIEHRLEEIDEKIDRLFQTNQSHL</sequence>
<dbReference type="AlphaFoldDB" id="A0ABD6BIY6"/>
<dbReference type="PANTHER" id="PTHR30595">
    <property type="entry name" value="GLPR-RELATED TRANSCRIPTIONAL REPRESSOR"/>
    <property type="match status" value="1"/>
</dbReference>
<dbReference type="Gene3D" id="3.30.950.30">
    <property type="entry name" value="Schlafen, AAA domain"/>
    <property type="match status" value="1"/>
</dbReference>
<accession>A0ABD6BIY6</accession>